<reference evidence="4" key="1">
    <citation type="submission" date="2016-06" db="EMBL/GenBank/DDBJ databases">
        <authorList>
            <person name="Varghese N."/>
            <person name="Submissions Spin"/>
        </authorList>
    </citation>
    <scope>NUCLEOTIDE SEQUENCE [LARGE SCALE GENOMIC DNA]</scope>
    <source>
        <strain evidence="4">DSM 43817</strain>
    </source>
</reference>
<dbReference type="EMBL" id="FMHW01000002">
    <property type="protein sequence ID" value="SCL39291.1"/>
    <property type="molecule type" value="Genomic_DNA"/>
</dbReference>
<dbReference type="STRING" id="145854.GA0074692_5312"/>
<dbReference type="SUPFAM" id="SSF51735">
    <property type="entry name" value="NAD(P)-binding Rossmann-fold domains"/>
    <property type="match status" value="1"/>
</dbReference>
<organism evidence="3 4">
    <name type="scientific">Micromonospora pallida</name>
    <dbReference type="NCBI Taxonomy" id="145854"/>
    <lineage>
        <taxon>Bacteria</taxon>
        <taxon>Bacillati</taxon>
        <taxon>Actinomycetota</taxon>
        <taxon>Actinomycetes</taxon>
        <taxon>Micromonosporales</taxon>
        <taxon>Micromonosporaceae</taxon>
        <taxon>Micromonospora</taxon>
    </lineage>
</organism>
<dbReference type="InterPro" id="IPR020904">
    <property type="entry name" value="Sc_DH/Rdtase_CS"/>
</dbReference>
<dbReference type="FunFam" id="3.40.50.720:FF:000084">
    <property type="entry name" value="Short-chain dehydrogenase reductase"/>
    <property type="match status" value="1"/>
</dbReference>
<dbReference type="InterPro" id="IPR002347">
    <property type="entry name" value="SDR_fam"/>
</dbReference>
<dbReference type="PROSITE" id="PS00061">
    <property type="entry name" value="ADH_SHORT"/>
    <property type="match status" value="1"/>
</dbReference>
<dbReference type="Pfam" id="PF13561">
    <property type="entry name" value="adh_short_C2"/>
    <property type="match status" value="1"/>
</dbReference>
<dbReference type="PRINTS" id="PR00080">
    <property type="entry name" value="SDRFAMILY"/>
</dbReference>
<dbReference type="Proteomes" id="UP000198959">
    <property type="component" value="Unassembled WGS sequence"/>
</dbReference>
<dbReference type="OrthoDB" id="3542748at2"/>
<dbReference type="PRINTS" id="PR00081">
    <property type="entry name" value="GDHRDH"/>
</dbReference>
<dbReference type="PANTHER" id="PTHR24321:SF8">
    <property type="entry name" value="ESTRADIOL 17-BETA-DEHYDROGENASE 8-RELATED"/>
    <property type="match status" value="1"/>
</dbReference>
<dbReference type="GO" id="GO:0016491">
    <property type="term" value="F:oxidoreductase activity"/>
    <property type="evidence" value="ECO:0007669"/>
    <property type="project" value="UniProtKB-KW"/>
</dbReference>
<comment type="similarity">
    <text evidence="1">Belongs to the short-chain dehydrogenases/reductases (SDR) family.</text>
</comment>
<evidence type="ECO:0000256" key="1">
    <source>
        <dbReference type="ARBA" id="ARBA00006484"/>
    </source>
</evidence>
<dbReference type="AlphaFoldDB" id="A0A1C6TBZ7"/>
<dbReference type="PANTHER" id="PTHR24321">
    <property type="entry name" value="DEHYDROGENASES, SHORT CHAIN"/>
    <property type="match status" value="1"/>
</dbReference>
<evidence type="ECO:0000313" key="4">
    <source>
        <dbReference type="Proteomes" id="UP000198959"/>
    </source>
</evidence>
<dbReference type="InterPro" id="IPR036291">
    <property type="entry name" value="NAD(P)-bd_dom_sf"/>
</dbReference>
<dbReference type="Gene3D" id="3.40.50.720">
    <property type="entry name" value="NAD(P)-binding Rossmann-like Domain"/>
    <property type="match status" value="1"/>
</dbReference>
<dbReference type="RefSeq" id="WP_091648575.1">
    <property type="nucleotide sequence ID" value="NZ_FMHW01000002.1"/>
</dbReference>
<sequence length="264" mass="27050">MPRFTNQTTLITGGTGGLGESHVRAYHAKGANVVIGSTAGGLSKAAALAAELGERALAIRLDVARADDWTAAVAAAEQTFGKLTILVNNAGVQNPATTIESTDLNLWDRTFAINVTGQFLGIKAATPAMRRAGGGVIVNIGSTMAYGGTALYASYVASKWAIRGLTLSAALELGRDNIRVNAIHPGVISTKLINEPAAPGERPISDFYDPEPFAIPRLGDPADVSAALLYLTSPEASFATGTELVLDGGLLLGPALPAGIAEAA</sequence>
<protein>
    <submittedName>
        <fullName evidence="3">3alpha(Or 20beta)-hydroxysteroid dehydrogenase</fullName>
    </submittedName>
</protein>
<name>A0A1C6TBZ7_9ACTN</name>
<keyword evidence="4" id="KW-1185">Reference proteome</keyword>
<evidence type="ECO:0000256" key="2">
    <source>
        <dbReference type="ARBA" id="ARBA00023002"/>
    </source>
</evidence>
<evidence type="ECO:0000313" key="3">
    <source>
        <dbReference type="EMBL" id="SCL39291.1"/>
    </source>
</evidence>
<gene>
    <name evidence="3" type="ORF">GA0074692_5312</name>
</gene>
<proteinExistence type="inferred from homology"/>
<accession>A0A1C6TBZ7</accession>
<keyword evidence="2" id="KW-0560">Oxidoreductase</keyword>